<reference evidence="3 4" key="1">
    <citation type="submission" date="2024-06" db="EMBL/GenBank/DDBJ databases">
        <title>The Natural Products Discovery Center: Release of the First 8490 Sequenced Strains for Exploring Actinobacteria Biosynthetic Diversity.</title>
        <authorList>
            <person name="Kalkreuter E."/>
            <person name="Kautsar S.A."/>
            <person name="Yang D."/>
            <person name="Bader C.D."/>
            <person name="Teijaro C.N."/>
            <person name="Fluegel L."/>
            <person name="Davis C.M."/>
            <person name="Simpson J.R."/>
            <person name="Lauterbach L."/>
            <person name="Steele A.D."/>
            <person name="Gui C."/>
            <person name="Meng S."/>
            <person name="Li G."/>
            <person name="Viehrig K."/>
            <person name="Ye F."/>
            <person name="Su P."/>
            <person name="Kiefer A.F."/>
            <person name="Nichols A."/>
            <person name="Cepeda A.J."/>
            <person name="Yan W."/>
            <person name="Fan B."/>
            <person name="Jiang Y."/>
            <person name="Adhikari A."/>
            <person name="Zheng C.-J."/>
            <person name="Schuster L."/>
            <person name="Cowan T.M."/>
            <person name="Smanski M.J."/>
            <person name="Chevrette M.G."/>
            <person name="De Carvalho L.P.S."/>
            <person name="Shen B."/>
        </authorList>
    </citation>
    <scope>NUCLEOTIDE SEQUENCE [LARGE SCALE GENOMIC DNA]</scope>
    <source>
        <strain evidence="3 4">NPDC052347</strain>
    </source>
</reference>
<dbReference type="EMBL" id="JBFAUK010000021">
    <property type="protein sequence ID" value="MEV5509470.1"/>
    <property type="molecule type" value="Genomic_DNA"/>
</dbReference>
<evidence type="ECO:0000313" key="4">
    <source>
        <dbReference type="Proteomes" id="UP001552594"/>
    </source>
</evidence>
<dbReference type="SUPFAM" id="SSF52038">
    <property type="entry name" value="Barstar-related"/>
    <property type="match status" value="1"/>
</dbReference>
<organism evidence="3 4">
    <name type="scientific">Streptomyces orinoci</name>
    <name type="common">Streptoverticillium orinoci</name>
    <dbReference type="NCBI Taxonomy" id="67339"/>
    <lineage>
        <taxon>Bacteria</taxon>
        <taxon>Bacillati</taxon>
        <taxon>Actinomycetota</taxon>
        <taxon>Actinomycetes</taxon>
        <taxon>Kitasatosporales</taxon>
        <taxon>Streptomycetaceae</taxon>
        <taxon>Streptomyces</taxon>
    </lineage>
</organism>
<dbReference type="Gene3D" id="3.30.370.10">
    <property type="entry name" value="Barstar-like"/>
    <property type="match status" value="1"/>
</dbReference>
<dbReference type="Proteomes" id="UP001552594">
    <property type="component" value="Unassembled WGS sequence"/>
</dbReference>
<proteinExistence type="inferred from homology"/>
<dbReference type="Pfam" id="PF01337">
    <property type="entry name" value="Barstar"/>
    <property type="match status" value="1"/>
</dbReference>
<feature type="domain" description="Barstar (barnase inhibitor)" evidence="2">
    <location>
        <begin position="291"/>
        <end position="353"/>
    </location>
</feature>
<dbReference type="RefSeq" id="WP_241561453.1">
    <property type="nucleotide sequence ID" value="NZ_JBFAUK010000021.1"/>
</dbReference>
<dbReference type="InterPro" id="IPR000468">
    <property type="entry name" value="Barstar"/>
</dbReference>
<protein>
    <submittedName>
        <fullName evidence="3">Barstar family protein</fullName>
    </submittedName>
</protein>
<comment type="caution">
    <text evidence="3">The sequence shown here is derived from an EMBL/GenBank/DDBJ whole genome shotgun (WGS) entry which is preliminary data.</text>
</comment>
<dbReference type="InterPro" id="IPR035905">
    <property type="entry name" value="Barstar-like_sf"/>
</dbReference>
<comment type="similarity">
    <text evidence="1">Belongs to the barstar family.</text>
</comment>
<gene>
    <name evidence="3" type="ORF">AB0L16_24055</name>
</gene>
<evidence type="ECO:0000313" key="3">
    <source>
        <dbReference type="EMBL" id="MEV5509470.1"/>
    </source>
</evidence>
<name>A0ABV3K6P5_STRON</name>
<sequence>MEEHAVWDRAFPVKYLLVREDEDGEERFWGRCADVEGLFMDKVPPPREVLTLRGCAPAGPLRDALAPGGKATRQLGDVCVEIWDQERPVQWWNLVDTVVLAHRPSRADPALVDVIVGSGVEEDEGWSGALPPSPRFELSAQSARALGSCLGVDGLSGPRADPPVFPLELIGCEAAEPLLAVLRGPRKWAGDRVQLWALDGNGRVMYRHYAGLDITGARPSVLGGTLLDITLTDGGDNRPSLIARKVWETWYRGIPTAPNQWAPYGEQGRNEWLELTATGLSGRRPDRSGGVHHLDGRFVTDVPGLHCAMAEALLGPGKYFGREWNAFRDCLCGGFGVVPPFTLIWHDAHIARRVPADAVSGSGEGGLSYFEDIVRLLERHGATVVLA</sequence>
<evidence type="ECO:0000256" key="1">
    <source>
        <dbReference type="ARBA" id="ARBA00006845"/>
    </source>
</evidence>
<keyword evidence="4" id="KW-1185">Reference proteome</keyword>
<evidence type="ECO:0000259" key="2">
    <source>
        <dbReference type="Pfam" id="PF01337"/>
    </source>
</evidence>
<accession>A0ABV3K6P5</accession>